<comment type="caution">
    <text evidence="4">The sequence shown here is derived from an EMBL/GenBank/DDBJ whole genome shotgun (WGS) entry which is preliminary data.</text>
</comment>
<dbReference type="CDD" id="cd12148">
    <property type="entry name" value="fungal_TF_MHR"/>
    <property type="match status" value="1"/>
</dbReference>
<name>A0A1Y1UHH0_9TREE</name>
<dbReference type="PANTHER" id="PTHR46910:SF9">
    <property type="entry name" value="MISCELLANEOUS ZN(II)2CYS6 TRANSCRIPTION FACTOR (EUROFUNG)"/>
    <property type="match status" value="1"/>
</dbReference>
<dbReference type="SMART" id="SM00906">
    <property type="entry name" value="Fungal_trans"/>
    <property type="match status" value="1"/>
</dbReference>
<evidence type="ECO:0000259" key="3">
    <source>
        <dbReference type="SMART" id="SM00906"/>
    </source>
</evidence>
<dbReference type="OrthoDB" id="3364175at2759"/>
<feature type="compositionally biased region" description="Polar residues" evidence="2">
    <location>
        <begin position="331"/>
        <end position="342"/>
    </location>
</feature>
<evidence type="ECO:0000256" key="2">
    <source>
        <dbReference type="SAM" id="MobiDB-lite"/>
    </source>
</evidence>
<evidence type="ECO:0000313" key="4">
    <source>
        <dbReference type="EMBL" id="ORX36924.1"/>
    </source>
</evidence>
<evidence type="ECO:0000256" key="1">
    <source>
        <dbReference type="ARBA" id="ARBA00023242"/>
    </source>
</evidence>
<dbReference type="Proteomes" id="UP000193218">
    <property type="component" value="Unassembled WGS sequence"/>
</dbReference>
<accession>A0A1Y1UHH0</accession>
<proteinExistence type="predicted"/>
<dbReference type="AlphaFoldDB" id="A0A1Y1UHH0"/>
<reference evidence="4 5" key="1">
    <citation type="submission" date="2017-03" db="EMBL/GenBank/DDBJ databases">
        <title>Widespread Adenine N6-methylation of Active Genes in Fungi.</title>
        <authorList>
            <consortium name="DOE Joint Genome Institute"/>
            <person name="Mondo S.J."/>
            <person name="Dannebaum R.O."/>
            <person name="Kuo R.C."/>
            <person name="Louie K.B."/>
            <person name="Bewick A.J."/>
            <person name="Labutti K."/>
            <person name="Haridas S."/>
            <person name="Kuo A."/>
            <person name="Salamov A."/>
            <person name="Ahrendt S.R."/>
            <person name="Lau R."/>
            <person name="Bowen B.P."/>
            <person name="Lipzen A."/>
            <person name="Sullivan W."/>
            <person name="Andreopoulos W.B."/>
            <person name="Clum A."/>
            <person name="Lindquist E."/>
            <person name="Daum C."/>
            <person name="Northen T.R."/>
            <person name="Ramamoorthy G."/>
            <person name="Schmitz R.J."/>
            <person name="Gryganskyi A."/>
            <person name="Culley D."/>
            <person name="Magnuson J."/>
            <person name="James T.Y."/>
            <person name="O'Malley M.A."/>
            <person name="Stajich J.E."/>
            <person name="Spatafora J.W."/>
            <person name="Visel A."/>
            <person name="Grigoriev I.V."/>
        </authorList>
    </citation>
    <scope>NUCLEOTIDE SEQUENCE [LARGE SCALE GENOMIC DNA]</scope>
    <source>
        <strain evidence="4 5">NRRL Y-17943</strain>
    </source>
</reference>
<dbReference type="GeneID" id="33557843"/>
<dbReference type="EMBL" id="NBSH01000007">
    <property type="protein sequence ID" value="ORX36924.1"/>
    <property type="molecule type" value="Genomic_DNA"/>
</dbReference>
<dbReference type="GO" id="GO:0003677">
    <property type="term" value="F:DNA binding"/>
    <property type="evidence" value="ECO:0007669"/>
    <property type="project" value="InterPro"/>
</dbReference>
<keyword evidence="5" id="KW-1185">Reference proteome</keyword>
<dbReference type="PANTHER" id="PTHR46910">
    <property type="entry name" value="TRANSCRIPTION FACTOR PDR1"/>
    <property type="match status" value="1"/>
</dbReference>
<dbReference type="STRING" id="4999.A0A1Y1UHH0"/>
<organism evidence="4 5">
    <name type="scientific">Kockovaella imperatae</name>
    <dbReference type="NCBI Taxonomy" id="4999"/>
    <lineage>
        <taxon>Eukaryota</taxon>
        <taxon>Fungi</taxon>
        <taxon>Dikarya</taxon>
        <taxon>Basidiomycota</taxon>
        <taxon>Agaricomycotina</taxon>
        <taxon>Tremellomycetes</taxon>
        <taxon>Tremellales</taxon>
        <taxon>Cuniculitremaceae</taxon>
        <taxon>Kockovaella</taxon>
    </lineage>
</organism>
<dbReference type="RefSeq" id="XP_021870993.1">
    <property type="nucleotide sequence ID" value="XM_022016034.1"/>
</dbReference>
<dbReference type="GO" id="GO:0006351">
    <property type="term" value="P:DNA-templated transcription"/>
    <property type="evidence" value="ECO:0007669"/>
    <property type="project" value="InterPro"/>
</dbReference>
<dbReference type="GO" id="GO:0003700">
    <property type="term" value="F:DNA-binding transcription factor activity"/>
    <property type="evidence" value="ECO:0007669"/>
    <property type="project" value="InterPro"/>
</dbReference>
<dbReference type="InParanoid" id="A0A1Y1UHH0"/>
<gene>
    <name evidence="4" type="ORF">BD324DRAFT_627721</name>
</gene>
<dbReference type="InterPro" id="IPR050987">
    <property type="entry name" value="AtrR-like"/>
</dbReference>
<evidence type="ECO:0000313" key="5">
    <source>
        <dbReference type="Proteomes" id="UP000193218"/>
    </source>
</evidence>
<dbReference type="InterPro" id="IPR007219">
    <property type="entry name" value="XnlR_reg_dom"/>
</dbReference>
<sequence length="515" mass="57307">MNVKTHEHGRFYTGLNGHPRFAGSASGVYLMDTIRNELTTSNHRVNGILEAFLSKFETTSGGSQDVHGDYRSLLQPIACSDIAEIRARFNIYFRHWHPLFPFLDGKAVHNRLENILQRAESSSAGFNLTFDSMDDVNGLVWMILLRVIRTIGGLGRPTKSGISTIERAGEAMSLAYLVLDANDASTIDDVVTVQALFALQLTMYARGWYRPAARLSAITIKIMLEAGLHRCPCRYPSTFQSDALRDLRKRIFFSVFVLDRILSADFGLPLLMRQTDIDVCLPGAVELHGNTPPSDGRKEVDAESPSSAGQKRKRSGQQTTNTPIDVYPSNPEGTYSETSPARTPQKAPAAKDRLLPARTMAKFAILVGRIVETFNRSRRWRTADPEDALRIRTELDDWWLELDRSSVDTHPSSDPLGPHIVLFQCLYHQQLIRINRHSLSLPATSIHHRHALQSTVIAAKAIATCLESGLTNDQQYFKWPGYADMLLDAALLFAYAATLSVGGGQSGYVVYTIVC</sequence>
<keyword evidence="1" id="KW-0539">Nucleus</keyword>
<feature type="domain" description="Xylanolytic transcriptional activator regulatory" evidence="3">
    <location>
        <begin position="212"/>
        <end position="288"/>
    </location>
</feature>
<dbReference type="GO" id="GO:0008270">
    <property type="term" value="F:zinc ion binding"/>
    <property type="evidence" value="ECO:0007669"/>
    <property type="project" value="InterPro"/>
</dbReference>
<dbReference type="Pfam" id="PF04082">
    <property type="entry name" value="Fungal_trans"/>
    <property type="match status" value="1"/>
</dbReference>
<feature type="region of interest" description="Disordered" evidence="2">
    <location>
        <begin position="288"/>
        <end position="350"/>
    </location>
</feature>
<protein>
    <submittedName>
        <fullName evidence="4">Fungal-specific transcription factor domain-domain-containing protein</fullName>
    </submittedName>
</protein>